<evidence type="ECO:0000256" key="1">
    <source>
        <dbReference type="ARBA" id="ARBA00004651"/>
    </source>
</evidence>
<keyword evidence="4" id="KW-1003">Cell membrane</keyword>
<protein>
    <submittedName>
        <fullName evidence="10">AI-2E family transporter</fullName>
    </submittedName>
</protein>
<keyword evidence="5 9" id="KW-0812">Transmembrane</keyword>
<keyword evidence="7 9" id="KW-0472">Membrane</keyword>
<comment type="caution">
    <text evidence="10">The sequence shown here is derived from an EMBL/GenBank/DDBJ whole genome shotgun (WGS) entry which is preliminary data.</text>
</comment>
<evidence type="ECO:0000256" key="7">
    <source>
        <dbReference type="ARBA" id="ARBA00023136"/>
    </source>
</evidence>
<dbReference type="PANTHER" id="PTHR21716">
    <property type="entry name" value="TRANSMEMBRANE PROTEIN"/>
    <property type="match status" value="1"/>
</dbReference>
<dbReference type="InterPro" id="IPR002549">
    <property type="entry name" value="AI-2E-like"/>
</dbReference>
<comment type="similarity">
    <text evidence="2">Belongs to the autoinducer-2 exporter (AI-2E) (TC 2.A.86) family.</text>
</comment>
<reference evidence="10 11" key="1">
    <citation type="submission" date="2024-03" db="EMBL/GenBank/DDBJ databases">
        <title>Human intestinal bacterial collection.</title>
        <authorList>
            <person name="Pauvert C."/>
            <person name="Hitch T.C.A."/>
            <person name="Clavel T."/>
        </authorList>
    </citation>
    <scope>NUCLEOTIDE SEQUENCE [LARGE SCALE GENOMIC DNA]</scope>
    <source>
        <strain evidence="10 11">CLA-AA-H255</strain>
    </source>
</reference>
<feature type="transmembrane region" description="Helical" evidence="9">
    <location>
        <begin position="275"/>
        <end position="302"/>
    </location>
</feature>
<evidence type="ECO:0000256" key="5">
    <source>
        <dbReference type="ARBA" id="ARBA00022692"/>
    </source>
</evidence>
<evidence type="ECO:0000256" key="4">
    <source>
        <dbReference type="ARBA" id="ARBA00022475"/>
    </source>
</evidence>
<feature type="transmembrane region" description="Helical" evidence="9">
    <location>
        <begin position="83"/>
        <end position="105"/>
    </location>
</feature>
<evidence type="ECO:0000256" key="6">
    <source>
        <dbReference type="ARBA" id="ARBA00022989"/>
    </source>
</evidence>
<sequence length="395" mass="43485">MEKREKNKNIIVLGIVMAISLSVALNIGNIFGGIGTFFKILNPIILGCMLAVIFNVPMEALSRQLEKLSKKVKFLRKEKARNGISLVVTIVIVVLVLAVIMWSIIPDLIESITGFIKNFDNNVNVVTDILDKYDEHLTFINDYVEKIDWNSILKKSGEVAGAFFQSIFTGIPQIGSSLFNLSISVIIAVYVLMDKRRLLSQTERLLEAVFGKKVSSKVTGVTNLFAQTYASFLTGQCVEACILAVLMFITLSICRMPYAGLISIMAAVFQFVPYIGTFLACVVGAFLVLFTNPVLTIWFVIVFQIVQFIEGQFIYPRVVGSSVGLPALFTLMAVFLGGKFFGLLGMIFFIPLTSVIYQLLRDMVNNRLSSDKAGNNTTPETGNADTLKADSGSAE</sequence>
<feature type="transmembrane region" description="Helical" evidence="9">
    <location>
        <begin position="40"/>
        <end position="62"/>
    </location>
</feature>
<name>A0ABV1BW53_9FIRM</name>
<proteinExistence type="inferred from homology"/>
<dbReference type="RefSeq" id="WP_349153689.1">
    <property type="nucleotide sequence ID" value="NZ_JBBMER010000006.1"/>
</dbReference>
<organism evidence="10 11">
    <name type="scientific">[Lactobacillus] rogosae</name>
    <dbReference type="NCBI Taxonomy" id="706562"/>
    <lineage>
        <taxon>Bacteria</taxon>
        <taxon>Bacillati</taxon>
        <taxon>Bacillota</taxon>
        <taxon>Clostridia</taxon>
        <taxon>Lachnospirales</taxon>
        <taxon>Lachnospiraceae</taxon>
        <taxon>Lachnospira</taxon>
    </lineage>
</organism>
<evidence type="ECO:0000313" key="11">
    <source>
        <dbReference type="Proteomes" id="UP001442364"/>
    </source>
</evidence>
<evidence type="ECO:0000256" key="2">
    <source>
        <dbReference type="ARBA" id="ARBA00009773"/>
    </source>
</evidence>
<accession>A0ABV1BW53</accession>
<feature type="compositionally biased region" description="Polar residues" evidence="8">
    <location>
        <begin position="371"/>
        <end position="384"/>
    </location>
</feature>
<dbReference type="EMBL" id="JBBMER010000006">
    <property type="protein sequence ID" value="MEQ2379980.1"/>
    <property type="molecule type" value="Genomic_DNA"/>
</dbReference>
<keyword evidence="3" id="KW-0813">Transport</keyword>
<feature type="transmembrane region" description="Helical" evidence="9">
    <location>
        <begin position="340"/>
        <end position="360"/>
    </location>
</feature>
<dbReference type="Proteomes" id="UP001442364">
    <property type="component" value="Unassembled WGS sequence"/>
</dbReference>
<evidence type="ECO:0000256" key="3">
    <source>
        <dbReference type="ARBA" id="ARBA00022448"/>
    </source>
</evidence>
<keyword evidence="11" id="KW-1185">Reference proteome</keyword>
<feature type="transmembrane region" description="Helical" evidence="9">
    <location>
        <begin position="241"/>
        <end position="269"/>
    </location>
</feature>
<evidence type="ECO:0000256" key="8">
    <source>
        <dbReference type="SAM" id="MobiDB-lite"/>
    </source>
</evidence>
<keyword evidence="6 9" id="KW-1133">Transmembrane helix</keyword>
<dbReference type="Pfam" id="PF01594">
    <property type="entry name" value="AI-2E_transport"/>
    <property type="match status" value="1"/>
</dbReference>
<comment type="subcellular location">
    <subcellularLocation>
        <location evidence="1">Cell membrane</location>
        <topology evidence="1">Multi-pass membrane protein</topology>
    </subcellularLocation>
</comment>
<gene>
    <name evidence="10" type="ORF">WMO14_08815</name>
</gene>
<evidence type="ECO:0000313" key="10">
    <source>
        <dbReference type="EMBL" id="MEQ2379980.1"/>
    </source>
</evidence>
<feature type="transmembrane region" description="Helical" evidence="9">
    <location>
        <begin position="12"/>
        <end position="34"/>
    </location>
</feature>
<feature type="transmembrane region" description="Helical" evidence="9">
    <location>
        <begin position="174"/>
        <end position="193"/>
    </location>
</feature>
<dbReference type="PANTHER" id="PTHR21716:SF53">
    <property type="entry name" value="PERMEASE PERM-RELATED"/>
    <property type="match status" value="1"/>
</dbReference>
<feature type="region of interest" description="Disordered" evidence="8">
    <location>
        <begin position="371"/>
        <end position="395"/>
    </location>
</feature>
<evidence type="ECO:0000256" key="9">
    <source>
        <dbReference type="SAM" id="Phobius"/>
    </source>
</evidence>